<evidence type="ECO:0000313" key="2">
    <source>
        <dbReference type="Proteomes" id="UP001163823"/>
    </source>
</evidence>
<organism evidence="1 2">
    <name type="scientific">Quillaja saponaria</name>
    <name type="common">Soap bark tree</name>
    <dbReference type="NCBI Taxonomy" id="32244"/>
    <lineage>
        <taxon>Eukaryota</taxon>
        <taxon>Viridiplantae</taxon>
        <taxon>Streptophyta</taxon>
        <taxon>Embryophyta</taxon>
        <taxon>Tracheophyta</taxon>
        <taxon>Spermatophyta</taxon>
        <taxon>Magnoliopsida</taxon>
        <taxon>eudicotyledons</taxon>
        <taxon>Gunneridae</taxon>
        <taxon>Pentapetalae</taxon>
        <taxon>rosids</taxon>
        <taxon>fabids</taxon>
        <taxon>Fabales</taxon>
        <taxon>Quillajaceae</taxon>
        <taxon>Quillaja</taxon>
    </lineage>
</organism>
<dbReference type="AlphaFoldDB" id="A0AAD7LT72"/>
<sequence length="202" mass="22392">METFSPLKRHLNHGILCSSNQSLQGIEVHAATQEMFTLLYFGEVLDNRVVEDVRSGEANDWAISCIMVLYRQKMHLEAVSSVQPDGPPLNLVEPVANQSSVAGIEAQLVDGNTRAPNDGPEQHMELSSVHGKSLMEASLINKIRFALMATVTWGEKLISPAKVDGKTYFEGQIIMSQMNTKNFLSWRLFTEGKVCRNSVVIS</sequence>
<protein>
    <submittedName>
        <fullName evidence="1">Uncharacterized protein</fullName>
    </submittedName>
</protein>
<gene>
    <name evidence="1" type="ORF">O6P43_018096</name>
</gene>
<dbReference type="EMBL" id="JARAOO010000007">
    <property type="protein sequence ID" value="KAJ7962941.1"/>
    <property type="molecule type" value="Genomic_DNA"/>
</dbReference>
<proteinExistence type="predicted"/>
<comment type="caution">
    <text evidence="1">The sequence shown here is derived from an EMBL/GenBank/DDBJ whole genome shotgun (WGS) entry which is preliminary data.</text>
</comment>
<accession>A0AAD7LT72</accession>
<dbReference type="Proteomes" id="UP001163823">
    <property type="component" value="Chromosome 7"/>
</dbReference>
<reference evidence="1" key="1">
    <citation type="journal article" date="2023" name="Science">
        <title>Elucidation of the pathway for biosynthesis of saponin adjuvants from the soapbark tree.</title>
        <authorList>
            <person name="Reed J."/>
            <person name="Orme A."/>
            <person name="El-Demerdash A."/>
            <person name="Owen C."/>
            <person name="Martin L.B.B."/>
            <person name="Misra R.C."/>
            <person name="Kikuchi S."/>
            <person name="Rejzek M."/>
            <person name="Martin A.C."/>
            <person name="Harkess A."/>
            <person name="Leebens-Mack J."/>
            <person name="Louveau T."/>
            <person name="Stephenson M.J."/>
            <person name="Osbourn A."/>
        </authorList>
    </citation>
    <scope>NUCLEOTIDE SEQUENCE</scope>
    <source>
        <strain evidence="1">S10</strain>
    </source>
</reference>
<evidence type="ECO:0000313" key="1">
    <source>
        <dbReference type="EMBL" id="KAJ7962941.1"/>
    </source>
</evidence>
<dbReference type="KEGG" id="qsa:O6P43_018096"/>
<keyword evidence="2" id="KW-1185">Reference proteome</keyword>
<name>A0AAD7LT72_QUISA</name>